<comment type="caution">
    <text evidence="3">The sequence shown here is derived from an EMBL/GenBank/DDBJ whole genome shotgun (WGS) entry which is preliminary data.</text>
</comment>
<name>A0AAD3TM72_NEPGR</name>
<keyword evidence="1" id="KW-0677">Repeat</keyword>
<dbReference type="InterPro" id="IPR050511">
    <property type="entry name" value="AMPK_gamma/SDS23_families"/>
</dbReference>
<dbReference type="EMBL" id="BSYO01000040">
    <property type="protein sequence ID" value="GMH31478.1"/>
    <property type="molecule type" value="Genomic_DNA"/>
</dbReference>
<dbReference type="InterPro" id="IPR046342">
    <property type="entry name" value="CBS_dom_sf"/>
</dbReference>
<evidence type="ECO:0000256" key="2">
    <source>
        <dbReference type="ARBA" id="ARBA00023122"/>
    </source>
</evidence>
<dbReference type="Proteomes" id="UP001279734">
    <property type="component" value="Unassembled WGS sequence"/>
</dbReference>
<dbReference type="Gene3D" id="3.10.580.10">
    <property type="entry name" value="CBS-domain"/>
    <property type="match status" value="1"/>
</dbReference>
<evidence type="ECO:0000313" key="3">
    <source>
        <dbReference type="EMBL" id="GMH31478.1"/>
    </source>
</evidence>
<protein>
    <recommendedName>
        <fullName evidence="5">CBS domain-containing protein</fullName>
    </recommendedName>
</protein>
<evidence type="ECO:0000313" key="4">
    <source>
        <dbReference type="Proteomes" id="UP001279734"/>
    </source>
</evidence>
<dbReference type="AlphaFoldDB" id="A0AAD3TM72"/>
<keyword evidence="2" id="KW-0129">CBS domain</keyword>
<dbReference type="PANTHER" id="PTHR13780">
    <property type="entry name" value="AMP-ACTIVATED PROTEIN KINASE, GAMMA REGULATORY SUBUNIT"/>
    <property type="match status" value="1"/>
</dbReference>
<keyword evidence="4" id="KW-1185">Reference proteome</keyword>
<accession>A0AAD3TM72</accession>
<reference evidence="3" key="1">
    <citation type="submission" date="2023-05" db="EMBL/GenBank/DDBJ databases">
        <title>Nepenthes gracilis genome sequencing.</title>
        <authorList>
            <person name="Fukushima K."/>
        </authorList>
    </citation>
    <scope>NUCLEOTIDE SEQUENCE</scope>
    <source>
        <strain evidence="3">SING2019-196</strain>
    </source>
</reference>
<proteinExistence type="predicted"/>
<organism evidence="3 4">
    <name type="scientific">Nepenthes gracilis</name>
    <name type="common">Slender pitcher plant</name>
    <dbReference type="NCBI Taxonomy" id="150966"/>
    <lineage>
        <taxon>Eukaryota</taxon>
        <taxon>Viridiplantae</taxon>
        <taxon>Streptophyta</taxon>
        <taxon>Embryophyta</taxon>
        <taxon>Tracheophyta</taxon>
        <taxon>Spermatophyta</taxon>
        <taxon>Magnoliopsida</taxon>
        <taxon>eudicotyledons</taxon>
        <taxon>Gunneridae</taxon>
        <taxon>Pentapetalae</taxon>
        <taxon>Caryophyllales</taxon>
        <taxon>Nepenthaceae</taxon>
        <taxon>Nepenthes</taxon>
    </lineage>
</organism>
<dbReference type="PANTHER" id="PTHR13780:SF36">
    <property type="entry name" value="CBS DOMAIN-CONTAINING PROTEIN"/>
    <property type="match status" value="1"/>
</dbReference>
<sequence>MRGRYAYIYEANRHSICNVEINSDCNLAEAVQILAQHKLLSAPVINAAAPKNASWIDKYIGIVEFAGIVVWLLQQSEAEESHDATTRTTTDGAKKVNGGPAVTAACGMTQVGRLGHLSPRSAAATSGNYFDTLTSSELYKATKVRDIAGSFRWAPFLALQKSNSMLTVLLLLSNYKMKSVPVVDPGEAKINNIITQSAVIHMLAECAGLHWFGNWGNKKLSDLGLPLMSPKHLIEGNLRCWNCQYVTNACVDWLSRTFGGSSSRFSEGDYHGAYGEDTYWDYGQPIFVDLWSGDNNEYVDRAIALSLQKKSRKGKRMPS</sequence>
<gene>
    <name evidence="3" type="ORF">Nepgr_033321</name>
</gene>
<dbReference type="SUPFAM" id="SSF54631">
    <property type="entry name" value="CBS-domain pair"/>
    <property type="match status" value="1"/>
</dbReference>
<evidence type="ECO:0000256" key="1">
    <source>
        <dbReference type="ARBA" id="ARBA00022737"/>
    </source>
</evidence>
<evidence type="ECO:0008006" key="5">
    <source>
        <dbReference type="Google" id="ProtNLM"/>
    </source>
</evidence>